<dbReference type="AlphaFoldDB" id="H2XKA0"/>
<dbReference type="CDD" id="cd00037">
    <property type="entry name" value="CLECT"/>
    <property type="match status" value="6"/>
</dbReference>
<feature type="domain" description="C-type lectin" evidence="2">
    <location>
        <begin position="1058"/>
        <end position="1171"/>
    </location>
</feature>
<dbReference type="PRINTS" id="PR01504">
    <property type="entry name" value="PNCREATITSAP"/>
</dbReference>
<accession>H2XKA0</accession>
<feature type="domain" description="C-type lectin" evidence="2">
    <location>
        <begin position="288"/>
        <end position="414"/>
    </location>
</feature>
<sequence length="1174" mass="131391">WADARLHCQSEGGDLVSINSPEEQGFIEFHVAYLNVWAVWTGGLDSYNGPDFFPDVIDAFDGGWRWSDGTPFNFVNWVDHPPGEPNNESDEDCMEIRSDTGLWNDVPCGGYYGYICERPDPAHINPYLTTSETGDHLGCPSGWFGWKNWCYYLPRKNHLVDYSEATQRCQSYGAELVSVLDQGEQDFIINTIFFDWASAEDVWIGLNDFETSNYFKWSDGSTVTYTNWNFNEPGGDGSGHCTKMYKFSGFWNNKDCSKELNYMCKMDKLPVNQAQQAVDGCPSGWQGNEASCYLFDITPSVWVNAEDYCSDVGGHLVTINNYFEQMYVTSQAAQTSHPDDGENFLIGLAAYLDSSGGLTYKWASGEPVTFTAWDKDEPGREDGMVGCITLDKDTGFWSQSRPVGCGSPGYRICEIPRTGYTTPMVPTPPSPNGNCPDGWYGWSNATFCYQIYINEMTDPTQQLNWETAKLHCESQGANLASIHSEQEETIITTGVTGADQSYAFWIGLKRQDDGMMGWSDKTPLSFTDWGNDEPNNHNGREECTEAYLSPDSQYWNDLNCDAARNWICKVERAYTPPTGTLSPQICGSDVDWVAYTSSYTQQQKCYYFANNPVKSWKSANDYCATLGGSLVTIQTLDEQEFVTARVGGGGCINALWIGMVQDGMNGPYVWIDGTPLTFENWIGGQPNDNNGKELCVLMYTYAGLWSDDNCGLPNGFICQKRTTATPGMPAPTPVVPGGCPAGWTTYGSKCYLEVGLTDNSLRKNWNDAEAYCNNNHAYLASVPNAYYNSFLTSQLFGATINIWIGFNAQGTSRTFKWSDNEDVTYTNWAPNEPNNSGGLYSYLEECGEIIWSSDKAGQWNDIPCTEVRPFFCNIFRSTEFSQDNNPAAPDCPPNHNFVQWDTGCYKTYTDMNGYKSWNDASMACANEGTQMASVWNVYEESFIHSMFWPQEGTTNFDSMWIGLNFQYNSSTGATSYQWSDGSPVVYTKWGTNEPQNPTNGQGCAHMDNKGLWYMNTNIGECSSMKLAYVCKHETCIYTVVIPPQTPGIGECEATWLPLGDYCYSIEFVMQRSFGDAGAECQSRMAYLASVHSDIENKALLSWLNEKTAWLGLKRNGWGGWDWVDGTAVDYTNWGESEPNNAGETGEACVEMYNNGKWNDNFCSNLRGYVCKKHK</sequence>
<evidence type="ECO:0000313" key="4">
    <source>
        <dbReference type="Proteomes" id="UP000008144"/>
    </source>
</evidence>
<dbReference type="FunFam" id="3.10.100.10:FF:000204">
    <property type="entry name" value="Predicted protein"/>
    <property type="match status" value="1"/>
</dbReference>
<evidence type="ECO:0000313" key="3">
    <source>
        <dbReference type="Ensembl" id="ENSCINP00000030082.1"/>
    </source>
</evidence>
<dbReference type="InParanoid" id="H2XKA0"/>
<dbReference type="PROSITE" id="PS00615">
    <property type="entry name" value="C_TYPE_LECTIN_1"/>
    <property type="match status" value="4"/>
</dbReference>
<keyword evidence="4" id="KW-1185">Reference proteome</keyword>
<protein>
    <recommendedName>
        <fullName evidence="2">C-type lectin domain-containing protein</fullName>
    </recommendedName>
</protein>
<feature type="domain" description="C-type lectin" evidence="2">
    <location>
        <begin position="900"/>
        <end position="1012"/>
    </location>
</feature>
<dbReference type="HOGENOM" id="CLU_002069_2_0_1"/>
<keyword evidence="1" id="KW-1015">Disulfide bond</keyword>
<reference evidence="4" key="1">
    <citation type="journal article" date="2002" name="Science">
        <title>The draft genome of Ciona intestinalis: insights into chordate and vertebrate origins.</title>
        <authorList>
            <person name="Dehal P."/>
            <person name="Satou Y."/>
            <person name="Campbell R.K."/>
            <person name="Chapman J."/>
            <person name="Degnan B."/>
            <person name="De Tomaso A."/>
            <person name="Davidson B."/>
            <person name="Di Gregorio A."/>
            <person name="Gelpke M."/>
            <person name="Goodstein D.M."/>
            <person name="Harafuji N."/>
            <person name="Hastings K.E."/>
            <person name="Ho I."/>
            <person name="Hotta K."/>
            <person name="Huang W."/>
            <person name="Kawashima T."/>
            <person name="Lemaire P."/>
            <person name="Martinez D."/>
            <person name="Meinertzhagen I.A."/>
            <person name="Necula S."/>
            <person name="Nonaka M."/>
            <person name="Putnam N."/>
            <person name="Rash S."/>
            <person name="Saiga H."/>
            <person name="Satake M."/>
            <person name="Terry A."/>
            <person name="Yamada L."/>
            <person name="Wang H.G."/>
            <person name="Awazu S."/>
            <person name="Azumi K."/>
            <person name="Boore J."/>
            <person name="Branno M."/>
            <person name="Chin-Bow S."/>
            <person name="DeSantis R."/>
            <person name="Doyle S."/>
            <person name="Francino P."/>
            <person name="Keys D.N."/>
            <person name="Haga S."/>
            <person name="Hayashi H."/>
            <person name="Hino K."/>
            <person name="Imai K.S."/>
            <person name="Inaba K."/>
            <person name="Kano S."/>
            <person name="Kobayashi K."/>
            <person name="Kobayashi M."/>
            <person name="Lee B.I."/>
            <person name="Makabe K.W."/>
            <person name="Manohar C."/>
            <person name="Matassi G."/>
            <person name="Medina M."/>
            <person name="Mochizuki Y."/>
            <person name="Mount S."/>
            <person name="Morishita T."/>
            <person name="Miura S."/>
            <person name="Nakayama A."/>
            <person name="Nishizaka S."/>
            <person name="Nomoto H."/>
            <person name="Ohta F."/>
            <person name="Oishi K."/>
            <person name="Rigoutsos I."/>
            <person name="Sano M."/>
            <person name="Sasaki A."/>
            <person name="Sasakura Y."/>
            <person name="Shoguchi E."/>
            <person name="Shin-i T."/>
            <person name="Spagnuolo A."/>
            <person name="Stainier D."/>
            <person name="Suzuki M.M."/>
            <person name="Tassy O."/>
            <person name="Takatori N."/>
            <person name="Tokuoka M."/>
            <person name="Yagi K."/>
            <person name="Yoshizaki F."/>
            <person name="Wada S."/>
            <person name="Zhang C."/>
            <person name="Hyatt P.D."/>
            <person name="Larimer F."/>
            <person name="Detter C."/>
            <person name="Doggett N."/>
            <person name="Glavina T."/>
            <person name="Hawkins T."/>
            <person name="Richardson P."/>
            <person name="Lucas S."/>
            <person name="Kohara Y."/>
            <person name="Levine M."/>
            <person name="Satoh N."/>
            <person name="Rokhsar D.S."/>
        </authorList>
    </citation>
    <scope>NUCLEOTIDE SEQUENCE [LARGE SCALE GENOMIC DNA]</scope>
</reference>
<feature type="domain" description="C-type lectin" evidence="2">
    <location>
        <begin position="444"/>
        <end position="569"/>
    </location>
</feature>
<dbReference type="PANTHER" id="PTHR22803">
    <property type="entry name" value="MANNOSE, PHOSPHOLIPASE, LECTIN RECEPTOR RELATED"/>
    <property type="match status" value="1"/>
</dbReference>
<dbReference type="Proteomes" id="UP000008144">
    <property type="component" value="Unassembled WGS sequence"/>
</dbReference>
<feature type="domain" description="C-type lectin" evidence="2">
    <location>
        <begin position="601"/>
        <end position="719"/>
    </location>
</feature>
<dbReference type="FunFam" id="3.10.100.10:FF:000109">
    <property type="entry name" value="Uncharacterized protein"/>
    <property type="match status" value="1"/>
</dbReference>
<reference evidence="3" key="3">
    <citation type="submission" date="2025-09" db="UniProtKB">
        <authorList>
            <consortium name="Ensembl"/>
        </authorList>
    </citation>
    <scope>IDENTIFICATION</scope>
</reference>
<organism evidence="3 4">
    <name type="scientific">Ciona intestinalis</name>
    <name type="common">Transparent sea squirt</name>
    <name type="synonym">Ascidia intestinalis</name>
    <dbReference type="NCBI Taxonomy" id="7719"/>
    <lineage>
        <taxon>Eukaryota</taxon>
        <taxon>Metazoa</taxon>
        <taxon>Chordata</taxon>
        <taxon>Tunicata</taxon>
        <taxon>Ascidiacea</taxon>
        <taxon>Phlebobranchia</taxon>
        <taxon>Cionidae</taxon>
        <taxon>Ciona</taxon>
    </lineage>
</organism>
<evidence type="ECO:0000256" key="1">
    <source>
        <dbReference type="ARBA" id="ARBA00023157"/>
    </source>
</evidence>
<dbReference type="Gene3D" id="3.10.100.10">
    <property type="entry name" value="Mannose-Binding Protein A, subunit A"/>
    <property type="match status" value="8"/>
</dbReference>
<dbReference type="InterPro" id="IPR016187">
    <property type="entry name" value="CTDL_fold"/>
</dbReference>
<dbReference type="FunFam" id="3.10.100.10:FF:000312">
    <property type="match status" value="1"/>
</dbReference>
<dbReference type="InterPro" id="IPR018378">
    <property type="entry name" value="C-type_lectin_CS"/>
</dbReference>
<feature type="domain" description="C-type lectin" evidence="2">
    <location>
        <begin position="146"/>
        <end position="265"/>
    </location>
</feature>
<feature type="domain" description="C-type lectin" evidence="2">
    <location>
        <begin position="746"/>
        <end position="873"/>
    </location>
</feature>
<dbReference type="GeneTree" id="ENSGT01050000244842"/>
<feature type="domain" description="C-type lectin" evidence="2">
    <location>
        <begin position="1"/>
        <end position="117"/>
    </location>
</feature>
<dbReference type="InterPro" id="IPR016186">
    <property type="entry name" value="C-type_lectin-like/link_sf"/>
</dbReference>
<dbReference type="SMART" id="SM00034">
    <property type="entry name" value="CLECT"/>
    <property type="match status" value="8"/>
</dbReference>
<proteinExistence type="predicted"/>
<evidence type="ECO:0000259" key="2">
    <source>
        <dbReference type="PROSITE" id="PS50041"/>
    </source>
</evidence>
<dbReference type="OMA" id="AQEFCRM"/>
<dbReference type="SUPFAM" id="SSF56436">
    <property type="entry name" value="C-type lectin-like"/>
    <property type="match status" value="8"/>
</dbReference>
<dbReference type="InterPro" id="IPR050111">
    <property type="entry name" value="C-type_lectin/snaclec_domain"/>
</dbReference>
<dbReference type="Pfam" id="PF00059">
    <property type="entry name" value="Lectin_C"/>
    <property type="match status" value="8"/>
</dbReference>
<reference evidence="3" key="2">
    <citation type="submission" date="2025-08" db="UniProtKB">
        <authorList>
            <consortium name="Ensembl"/>
        </authorList>
    </citation>
    <scope>IDENTIFICATION</scope>
</reference>
<dbReference type="Ensembl" id="ENSCINT00000034885.1">
    <property type="protein sequence ID" value="ENSCINP00000030082.1"/>
    <property type="gene ID" value="ENSCING00000021453.1"/>
</dbReference>
<dbReference type="PROSITE" id="PS50041">
    <property type="entry name" value="C_TYPE_LECTIN_2"/>
    <property type="match status" value="8"/>
</dbReference>
<dbReference type="InterPro" id="IPR001304">
    <property type="entry name" value="C-type_lectin-like"/>
</dbReference>
<name>H2XKA0_CIOIN</name>
<dbReference type="GO" id="GO:0038023">
    <property type="term" value="F:signaling receptor activity"/>
    <property type="evidence" value="ECO:0000318"/>
    <property type="project" value="GO_Central"/>
</dbReference>